<feature type="chain" id="PRO_5047147771" evidence="1">
    <location>
        <begin position="27"/>
        <end position="196"/>
    </location>
</feature>
<dbReference type="PANTHER" id="PTHR34406:SF1">
    <property type="entry name" value="PROTEIN YCEI"/>
    <property type="match status" value="1"/>
</dbReference>
<evidence type="ECO:0000256" key="1">
    <source>
        <dbReference type="SAM" id="SignalP"/>
    </source>
</evidence>
<sequence>MSFSKKISLLATSFLMMVLTAQVSLAQTYKVNNSASDLKVEGTSNVHDWELDAEKMSGSLTAELNEGQLTEISKLDFTVVAESLNSGKGGMDKNTYKALKTNNYDKIIYTLAKVNNLDCTSASQCKINTSGYLTIAGTKKPVDITFNAKVNGDKIVLSGNKTLDMTDFNVEPPTAMFGAITTGKEVTIKFNTEFKK</sequence>
<dbReference type="SMART" id="SM00867">
    <property type="entry name" value="YceI"/>
    <property type="match status" value="1"/>
</dbReference>
<protein>
    <submittedName>
        <fullName evidence="3">YceI family protein</fullName>
    </submittedName>
</protein>
<keyword evidence="4" id="KW-1185">Reference proteome</keyword>
<dbReference type="EMBL" id="JBHTLI010000001">
    <property type="protein sequence ID" value="MFD1094260.1"/>
    <property type="molecule type" value="Genomic_DNA"/>
</dbReference>
<accession>A0ABW3NM51</accession>
<dbReference type="RefSeq" id="WP_380741953.1">
    <property type="nucleotide sequence ID" value="NZ_JBHTLI010000001.1"/>
</dbReference>
<dbReference type="Proteomes" id="UP001597131">
    <property type="component" value="Unassembled WGS sequence"/>
</dbReference>
<evidence type="ECO:0000313" key="3">
    <source>
        <dbReference type="EMBL" id="MFD1094260.1"/>
    </source>
</evidence>
<dbReference type="PANTHER" id="PTHR34406">
    <property type="entry name" value="PROTEIN YCEI"/>
    <property type="match status" value="1"/>
</dbReference>
<feature type="signal peptide" evidence="1">
    <location>
        <begin position="1"/>
        <end position="26"/>
    </location>
</feature>
<dbReference type="SUPFAM" id="SSF101874">
    <property type="entry name" value="YceI-like"/>
    <property type="match status" value="1"/>
</dbReference>
<gene>
    <name evidence="3" type="ORF">ACFQ3Q_00730</name>
</gene>
<dbReference type="InterPro" id="IPR036761">
    <property type="entry name" value="TTHA0802/YceI-like_sf"/>
</dbReference>
<feature type="domain" description="Lipid/polyisoprenoid-binding YceI-like" evidence="2">
    <location>
        <begin position="28"/>
        <end position="195"/>
    </location>
</feature>
<name>A0ABW3NM51_9FLAO</name>
<dbReference type="Pfam" id="PF04264">
    <property type="entry name" value="YceI"/>
    <property type="match status" value="1"/>
</dbReference>
<comment type="caution">
    <text evidence="3">The sequence shown here is derived from an EMBL/GenBank/DDBJ whole genome shotgun (WGS) entry which is preliminary data.</text>
</comment>
<proteinExistence type="predicted"/>
<evidence type="ECO:0000259" key="2">
    <source>
        <dbReference type="SMART" id="SM00867"/>
    </source>
</evidence>
<dbReference type="Gene3D" id="2.40.128.110">
    <property type="entry name" value="Lipid/polyisoprenoid-binding, YceI-like"/>
    <property type="match status" value="1"/>
</dbReference>
<organism evidence="3 4">
    <name type="scientific">Salegentibacter chungangensis</name>
    <dbReference type="NCBI Taxonomy" id="1335724"/>
    <lineage>
        <taxon>Bacteria</taxon>
        <taxon>Pseudomonadati</taxon>
        <taxon>Bacteroidota</taxon>
        <taxon>Flavobacteriia</taxon>
        <taxon>Flavobacteriales</taxon>
        <taxon>Flavobacteriaceae</taxon>
        <taxon>Salegentibacter</taxon>
    </lineage>
</organism>
<keyword evidence="1" id="KW-0732">Signal</keyword>
<evidence type="ECO:0000313" key="4">
    <source>
        <dbReference type="Proteomes" id="UP001597131"/>
    </source>
</evidence>
<dbReference type="InterPro" id="IPR007372">
    <property type="entry name" value="Lipid/polyisoprenoid-bd_YceI"/>
</dbReference>
<reference evidence="4" key="1">
    <citation type="journal article" date="2019" name="Int. J. Syst. Evol. Microbiol.">
        <title>The Global Catalogue of Microorganisms (GCM) 10K type strain sequencing project: providing services to taxonomists for standard genome sequencing and annotation.</title>
        <authorList>
            <consortium name="The Broad Institute Genomics Platform"/>
            <consortium name="The Broad Institute Genome Sequencing Center for Infectious Disease"/>
            <person name="Wu L."/>
            <person name="Ma J."/>
        </authorList>
    </citation>
    <scope>NUCLEOTIDE SEQUENCE [LARGE SCALE GENOMIC DNA]</scope>
    <source>
        <strain evidence="4">CCUG 64793</strain>
    </source>
</reference>